<dbReference type="EC" id="2.7.6.1" evidence="4"/>
<comment type="similarity">
    <text evidence="3">Belongs to the ribose-phosphate pyrophosphokinase family.</text>
</comment>
<dbReference type="FunFam" id="3.40.50.2020:FF:000043">
    <property type="entry name" value="Ribose-phosphate pyrophosphokinase 1"/>
    <property type="match status" value="1"/>
</dbReference>
<dbReference type="GO" id="GO:0009156">
    <property type="term" value="P:ribonucleoside monophosphate biosynthetic process"/>
    <property type="evidence" value="ECO:0007669"/>
    <property type="project" value="InterPro"/>
</dbReference>
<dbReference type="OrthoDB" id="413572at2759"/>
<evidence type="ECO:0000259" key="17">
    <source>
        <dbReference type="Pfam" id="PF13793"/>
    </source>
</evidence>
<evidence type="ECO:0000256" key="3">
    <source>
        <dbReference type="ARBA" id="ARBA00006478"/>
    </source>
</evidence>
<dbReference type="Pfam" id="PF13793">
    <property type="entry name" value="Pribosyltran_N"/>
    <property type="match status" value="1"/>
</dbReference>
<dbReference type="AlphaFoldDB" id="A0A9N9J4L4"/>
<evidence type="ECO:0000256" key="8">
    <source>
        <dbReference type="ARBA" id="ARBA00022723"/>
    </source>
</evidence>
<dbReference type="InterPro" id="IPR005946">
    <property type="entry name" value="Rib-P_diPkinase"/>
</dbReference>
<evidence type="ECO:0000256" key="4">
    <source>
        <dbReference type="ARBA" id="ARBA00013247"/>
    </source>
</evidence>
<evidence type="ECO:0000256" key="16">
    <source>
        <dbReference type="ARBA" id="ARBA00077829"/>
    </source>
</evidence>
<evidence type="ECO:0000256" key="1">
    <source>
        <dbReference type="ARBA" id="ARBA00004496"/>
    </source>
</evidence>
<dbReference type="PROSITE" id="PS00114">
    <property type="entry name" value="PRPP_SYNTHASE"/>
    <property type="match status" value="1"/>
</dbReference>
<keyword evidence="8" id="KW-0479">Metal-binding</keyword>
<keyword evidence="10" id="KW-0547">Nucleotide-binding</keyword>
<keyword evidence="7" id="KW-0808">Transferase</keyword>
<dbReference type="GO" id="GO:0016301">
    <property type="term" value="F:kinase activity"/>
    <property type="evidence" value="ECO:0007669"/>
    <property type="project" value="UniProtKB-KW"/>
</dbReference>
<accession>A0A9N9J4L4</accession>
<keyword evidence="6" id="KW-0597">Phosphoprotein</keyword>
<reference evidence="18" key="1">
    <citation type="submission" date="2021-06" db="EMBL/GenBank/DDBJ databases">
        <authorList>
            <person name="Kallberg Y."/>
            <person name="Tangrot J."/>
            <person name="Rosling A."/>
        </authorList>
    </citation>
    <scope>NUCLEOTIDE SEQUENCE</scope>
    <source>
        <strain evidence="18">MA453B</strain>
    </source>
</reference>
<evidence type="ECO:0000256" key="7">
    <source>
        <dbReference type="ARBA" id="ARBA00022679"/>
    </source>
</evidence>
<keyword evidence="19" id="KW-1185">Reference proteome</keyword>
<keyword evidence="12" id="KW-0067">ATP-binding</keyword>
<name>A0A9N9J4L4_9GLOM</name>
<dbReference type="PANTHER" id="PTHR10210">
    <property type="entry name" value="RIBOSE-PHOSPHATE DIPHOSPHOKINASE FAMILY MEMBER"/>
    <property type="match status" value="1"/>
</dbReference>
<dbReference type="GO" id="GO:0000287">
    <property type="term" value="F:magnesium ion binding"/>
    <property type="evidence" value="ECO:0007669"/>
    <property type="project" value="InterPro"/>
</dbReference>
<evidence type="ECO:0000256" key="15">
    <source>
        <dbReference type="ARBA" id="ARBA00049535"/>
    </source>
</evidence>
<organism evidence="18 19">
    <name type="scientific">Dentiscutata erythropus</name>
    <dbReference type="NCBI Taxonomy" id="1348616"/>
    <lineage>
        <taxon>Eukaryota</taxon>
        <taxon>Fungi</taxon>
        <taxon>Fungi incertae sedis</taxon>
        <taxon>Mucoromycota</taxon>
        <taxon>Glomeromycotina</taxon>
        <taxon>Glomeromycetes</taxon>
        <taxon>Diversisporales</taxon>
        <taxon>Gigasporaceae</taxon>
        <taxon>Dentiscutata</taxon>
    </lineage>
</organism>
<keyword evidence="11" id="KW-0418">Kinase</keyword>
<evidence type="ECO:0000313" key="18">
    <source>
        <dbReference type="EMBL" id="CAG8762119.1"/>
    </source>
</evidence>
<feature type="domain" description="Ribose-phosphate pyrophosphokinase N-terminal" evidence="17">
    <location>
        <begin position="5"/>
        <end position="119"/>
    </location>
</feature>
<gene>
    <name evidence="18" type="ORF">DERYTH_LOCUS17918</name>
</gene>
<dbReference type="NCBIfam" id="TIGR01251">
    <property type="entry name" value="ribP_PPkin"/>
    <property type="match status" value="1"/>
</dbReference>
<evidence type="ECO:0000256" key="9">
    <source>
        <dbReference type="ARBA" id="ARBA00022727"/>
    </source>
</evidence>
<sequence length="369" mass="40608">MRRAKVFSGSSHPELANSICERLGIPSSPVVLKKFSNKETSVEIGCSVRNENVFIIQSGSTQINDHLMELLIMISACKGASASRVTAVMPYFPYSKQSKKKKYRCAITAKVANLLSVAGVDHIITMDLHASQMQGFFNRPVDNLYAEPCIAKWIQDTVPEYANGVVVSKNAGGAKRVTSLADRLKIDFALIHTDRTRESRRKTLCDSTSCVTKIEVNNINELVDDMDDADDISTDHSTDESNTSSITIEAETSITLVGDVEGKVCFIVDDMIDSSGSFIAAANHLMNKCNAKRVYVIATHGILSGDSFNEVERCMSIYKIVITNTFPIPPEKRHQTSKLVIIDMSPTLAEAIRRTHNGESISYLFDTAI</sequence>
<dbReference type="GO" id="GO:0006015">
    <property type="term" value="P:5-phosphoribose 1-diphosphate biosynthetic process"/>
    <property type="evidence" value="ECO:0007669"/>
    <property type="project" value="TreeGrafter"/>
</dbReference>
<dbReference type="Proteomes" id="UP000789405">
    <property type="component" value="Unassembled WGS sequence"/>
</dbReference>
<dbReference type="FunFam" id="3.40.50.2020:FF:000017">
    <property type="entry name" value="Ribose-phosphate pyrophosphokinase 1"/>
    <property type="match status" value="1"/>
</dbReference>
<dbReference type="GO" id="GO:0002189">
    <property type="term" value="C:ribose phosphate diphosphokinase complex"/>
    <property type="evidence" value="ECO:0007669"/>
    <property type="project" value="TreeGrafter"/>
</dbReference>
<dbReference type="GO" id="GO:0005524">
    <property type="term" value="F:ATP binding"/>
    <property type="evidence" value="ECO:0007669"/>
    <property type="project" value="UniProtKB-KW"/>
</dbReference>
<evidence type="ECO:0000256" key="13">
    <source>
        <dbReference type="ARBA" id="ARBA00022842"/>
    </source>
</evidence>
<keyword evidence="5" id="KW-0963">Cytoplasm</keyword>
<dbReference type="SMART" id="SM01400">
    <property type="entry name" value="Pribosyltran_N"/>
    <property type="match status" value="1"/>
</dbReference>
<comment type="caution">
    <text evidence="18">The sequence shown here is derived from an EMBL/GenBank/DDBJ whole genome shotgun (WGS) entry which is preliminary data.</text>
</comment>
<comment type="catalytic activity">
    <reaction evidence="15">
        <text>D-ribose 5-phosphate + ATP = 5-phospho-alpha-D-ribose 1-diphosphate + AMP + H(+)</text>
        <dbReference type="Rhea" id="RHEA:15609"/>
        <dbReference type="ChEBI" id="CHEBI:15378"/>
        <dbReference type="ChEBI" id="CHEBI:30616"/>
        <dbReference type="ChEBI" id="CHEBI:58017"/>
        <dbReference type="ChEBI" id="CHEBI:78346"/>
        <dbReference type="ChEBI" id="CHEBI:456215"/>
        <dbReference type="EC" id="2.7.6.1"/>
    </reaction>
</comment>
<dbReference type="Pfam" id="PF14572">
    <property type="entry name" value="Pribosyl_synth"/>
    <property type="match status" value="1"/>
</dbReference>
<protein>
    <recommendedName>
        <fullName evidence="14">Ribose-phosphate pyrophosphokinase 1</fullName>
        <ecNumber evidence="4">2.7.6.1</ecNumber>
    </recommendedName>
    <alternativeName>
        <fullName evidence="16">Phosphoribosyl pyrophosphate synthase 1</fullName>
    </alternativeName>
</protein>
<comment type="pathway">
    <text evidence="2">Metabolic intermediate biosynthesis; 5-phospho-alpha-D-ribose 1-diphosphate biosynthesis; 5-phospho-alpha-D-ribose 1-diphosphate from D-ribose 5-phosphate (route I): step 1/1.</text>
</comment>
<dbReference type="InterPro" id="IPR029057">
    <property type="entry name" value="PRTase-like"/>
</dbReference>
<dbReference type="GO" id="GO:0004749">
    <property type="term" value="F:ribose phosphate diphosphokinase activity"/>
    <property type="evidence" value="ECO:0007669"/>
    <property type="project" value="UniProtKB-EC"/>
</dbReference>
<keyword evidence="9" id="KW-0545">Nucleotide biosynthesis</keyword>
<keyword evidence="13" id="KW-0460">Magnesium</keyword>
<dbReference type="InterPro" id="IPR000836">
    <property type="entry name" value="PRTase_dom"/>
</dbReference>
<dbReference type="PANTHER" id="PTHR10210:SF57">
    <property type="entry name" value="RIBOSE-PHOSPHATE DIPHOSPHOKINASE"/>
    <property type="match status" value="1"/>
</dbReference>
<dbReference type="SUPFAM" id="SSF53271">
    <property type="entry name" value="PRTase-like"/>
    <property type="match status" value="2"/>
</dbReference>
<dbReference type="InterPro" id="IPR029099">
    <property type="entry name" value="Pribosyltran_N"/>
</dbReference>
<evidence type="ECO:0000256" key="2">
    <source>
        <dbReference type="ARBA" id="ARBA00004996"/>
    </source>
</evidence>
<evidence type="ECO:0000256" key="6">
    <source>
        <dbReference type="ARBA" id="ARBA00022553"/>
    </source>
</evidence>
<evidence type="ECO:0000256" key="10">
    <source>
        <dbReference type="ARBA" id="ARBA00022741"/>
    </source>
</evidence>
<dbReference type="InterPro" id="IPR000842">
    <property type="entry name" value="PRib_PP_synth_CS"/>
</dbReference>
<comment type="subcellular location">
    <subcellularLocation>
        <location evidence="1">Cytoplasm</location>
    </subcellularLocation>
</comment>
<evidence type="ECO:0000256" key="12">
    <source>
        <dbReference type="ARBA" id="ARBA00022840"/>
    </source>
</evidence>
<evidence type="ECO:0000256" key="11">
    <source>
        <dbReference type="ARBA" id="ARBA00022777"/>
    </source>
</evidence>
<evidence type="ECO:0000256" key="5">
    <source>
        <dbReference type="ARBA" id="ARBA00022490"/>
    </source>
</evidence>
<evidence type="ECO:0000256" key="14">
    <source>
        <dbReference type="ARBA" id="ARBA00040334"/>
    </source>
</evidence>
<proteinExistence type="inferred from homology"/>
<dbReference type="CDD" id="cd06223">
    <property type="entry name" value="PRTases_typeI"/>
    <property type="match status" value="1"/>
</dbReference>
<dbReference type="GO" id="GO:0005737">
    <property type="term" value="C:cytoplasm"/>
    <property type="evidence" value="ECO:0007669"/>
    <property type="project" value="UniProtKB-SubCell"/>
</dbReference>
<dbReference type="Gene3D" id="3.40.50.2020">
    <property type="match status" value="2"/>
</dbReference>
<dbReference type="GO" id="GO:0006164">
    <property type="term" value="P:purine nucleotide biosynthetic process"/>
    <property type="evidence" value="ECO:0007669"/>
    <property type="project" value="TreeGrafter"/>
</dbReference>
<dbReference type="EMBL" id="CAJVPY010017463">
    <property type="protein sequence ID" value="CAG8762119.1"/>
    <property type="molecule type" value="Genomic_DNA"/>
</dbReference>
<evidence type="ECO:0000313" key="19">
    <source>
        <dbReference type="Proteomes" id="UP000789405"/>
    </source>
</evidence>